<reference evidence="2" key="2">
    <citation type="journal article" date="2024" name="Plant">
        <title>Genomic evolution and insights into agronomic trait innovations of Sesamum species.</title>
        <authorList>
            <person name="Miao H."/>
            <person name="Wang L."/>
            <person name="Qu L."/>
            <person name="Liu H."/>
            <person name="Sun Y."/>
            <person name="Le M."/>
            <person name="Wang Q."/>
            <person name="Wei S."/>
            <person name="Zheng Y."/>
            <person name="Lin W."/>
            <person name="Duan Y."/>
            <person name="Cao H."/>
            <person name="Xiong S."/>
            <person name="Wang X."/>
            <person name="Wei L."/>
            <person name="Li C."/>
            <person name="Ma Q."/>
            <person name="Ju M."/>
            <person name="Zhao R."/>
            <person name="Li G."/>
            <person name="Mu C."/>
            <person name="Tian Q."/>
            <person name="Mei H."/>
            <person name="Zhang T."/>
            <person name="Gao T."/>
            <person name="Zhang H."/>
        </authorList>
    </citation>
    <scope>NUCLEOTIDE SEQUENCE</scope>
    <source>
        <strain evidence="2">G01</strain>
    </source>
</reference>
<reference evidence="2" key="1">
    <citation type="submission" date="2020-06" db="EMBL/GenBank/DDBJ databases">
        <authorList>
            <person name="Li T."/>
            <person name="Hu X."/>
            <person name="Zhang T."/>
            <person name="Song X."/>
            <person name="Zhang H."/>
            <person name="Dai N."/>
            <person name="Sheng W."/>
            <person name="Hou X."/>
            <person name="Wei L."/>
        </authorList>
    </citation>
    <scope>NUCLEOTIDE SEQUENCE</scope>
    <source>
        <strain evidence="2">G01</strain>
        <tissue evidence="2">Leaf</tissue>
    </source>
</reference>
<dbReference type="PANTHER" id="PTHR43383:SF2">
    <property type="entry name" value="AMIDOHYDROLASE 2 FAMILY PROTEIN"/>
    <property type="match status" value="1"/>
</dbReference>
<proteinExistence type="predicted"/>
<sequence length="205" mass="23448">MGLVPKPENSQPVTCKWVYRLKKKSDGTIDRYKARLVARGFSQSYGLDYEETFSPVANMVTVRSIFSLAANKNWKIWQLDVKNAFLYGELDREVLMEQPPGFVSEEFPTHVCLLKKALYGLKQAPRAWYGKVAQYFIFCGFRVADSDSSLFVKTKSKGHLLVLLYVDDMLITGENEAEISCLRNDLSVRFEMKNLGEIGYFSVLK</sequence>
<dbReference type="AlphaFoldDB" id="A0AAW2PTR6"/>
<gene>
    <name evidence="2" type="ORF">Sangu_0781700</name>
</gene>
<dbReference type="InterPro" id="IPR043502">
    <property type="entry name" value="DNA/RNA_pol_sf"/>
</dbReference>
<feature type="domain" description="Reverse transcriptase Ty1/copia-type" evidence="1">
    <location>
        <begin position="3"/>
        <end position="201"/>
    </location>
</feature>
<organism evidence="2">
    <name type="scientific">Sesamum angustifolium</name>
    <dbReference type="NCBI Taxonomy" id="2727405"/>
    <lineage>
        <taxon>Eukaryota</taxon>
        <taxon>Viridiplantae</taxon>
        <taxon>Streptophyta</taxon>
        <taxon>Embryophyta</taxon>
        <taxon>Tracheophyta</taxon>
        <taxon>Spermatophyta</taxon>
        <taxon>Magnoliopsida</taxon>
        <taxon>eudicotyledons</taxon>
        <taxon>Gunneridae</taxon>
        <taxon>Pentapetalae</taxon>
        <taxon>asterids</taxon>
        <taxon>lamiids</taxon>
        <taxon>Lamiales</taxon>
        <taxon>Pedaliaceae</taxon>
        <taxon>Sesamum</taxon>
    </lineage>
</organism>
<dbReference type="SUPFAM" id="SSF56672">
    <property type="entry name" value="DNA/RNA polymerases"/>
    <property type="match status" value="1"/>
</dbReference>
<dbReference type="Pfam" id="PF07727">
    <property type="entry name" value="RVT_2"/>
    <property type="match status" value="1"/>
</dbReference>
<dbReference type="EMBL" id="JACGWK010000004">
    <property type="protein sequence ID" value="KAL0359323.1"/>
    <property type="molecule type" value="Genomic_DNA"/>
</dbReference>
<name>A0AAW2PTR6_9LAMI</name>
<evidence type="ECO:0000259" key="1">
    <source>
        <dbReference type="Pfam" id="PF07727"/>
    </source>
</evidence>
<dbReference type="InterPro" id="IPR013103">
    <property type="entry name" value="RVT_2"/>
</dbReference>
<comment type="caution">
    <text evidence="2">The sequence shown here is derived from an EMBL/GenBank/DDBJ whole genome shotgun (WGS) entry which is preliminary data.</text>
</comment>
<protein>
    <submittedName>
        <fullName evidence="2">Retrovirus-related Pol polyprotein from transposon RE1</fullName>
    </submittedName>
</protein>
<accession>A0AAW2PTR6</accession>
<evidence type="ECO:0000313" key="2">
    <source>
        <dbReference type="EMBL" id="KAL0359323.1"/>
    </source>
</evidence>
<dbReference type="PANTHER" id="PTHR43383">
    <property type="entry name" value="NODULIN 6"/>
    <property type="match status" value="1"/>
</dbReference>